<name>A0A3D8JZ23_9BURK</name>
<evidence type="ECO:0000313" key="2">
    <source>
        <dbReference type="Proteomes" id="UP000256838"/>
    </source>
</evidence>
<dbReference type="EMBL" id="QRGA01000007">
    <property type="protein sequence ID" value="RDU98298.1"/>
    <property type="molecule type" value="Genomic_DNA"/>
</dbReference>
<keyword evidence="2" id="KW-1185">Reference proteome</keyword>
<dbReference type="RefSeq" id="WP_115534055.1">
    <property type="nucleotide sequence ID" value="NZ_QRGA01000007.1"/>
</dbReference>
<sequence>MRKKYGTPAEKLLDLNIRTRARARAYLVKTTWSPMEAALLLSGILPSARWKPPMISRRNGLKPISYSDVFDELRASMSAPEGGLDDEMVFPQSQRFDNAHNVLVLWDQICAAGHTHLVGTAPKDYVALLLHMSRENYVWLPESRWLNAFANQFQVIEPYALTDIPRDILNQLEAQAGKKPLLMPKHKLGRFVEDAWNQSTSTGGASTDPDAVLTLLAAMIEENKISGVYFGKGYSYSHGADLHYIHDKEERTIKRESLARQLRRVCKKIHQNHNTGAPTERFDEGHVPFIRKVRVNENIINKLTDPSQLNDIARELLMEVVQHLRRVCIRSEGWDRARAIVVGAIVRLTKLLSTLYMVAASQTPGMITLIGSMAIETIADIKYLIKEFNADLIDKYVRYSVQDMLSTPGDWGDLSSLQRAMAIELKEEFRLSLAEMPRFVHGSLGDSYKFHLCKTENGRYHAILLGIDAEPRVLLSMGTLALSIVEDFLPFNHDHPEIKELRISVVDLFDRLKRADLLFAASLRTGR</sequence>
<gene>
    <name evidence="1" type="ORF">DWV00_13345</name>
</gene>
<comment type="caution">
    <text evidence="1">The sequence shown here is derived from an EMBL/GenBank/DDBJ whole genome shotgun (WGS) entry which is preliminary data.</text>
</comment>
<dbReference type="Proteomes" id="UP000256838">
    <property type="component" value="Unassembled WGS sequence"/>
</dbReference>
<accession>A0A3D8JZ23</accession>
<organism evidence="1 2">
    <name type="scientific">Trinickia dinghuensis</name>
    <dbReference type="NCBI Taxonomy" id="2291023"/>
    <lineage>
        <taxon>Bacteria</taxon>
        <taxon>Pseudomonadati</taxon>
        <taxon>Pseudomonadota</taxon>
        <taxon>Betaproteobacteria</taxon>
        <taxon>Burkholderiales</taxon>
        <taxon>Burkholderiaceae</taxon>
        <taxon>Trinickia</taxon>
    </lineage>
</organism>
<dbReference type="AlphaFoldDB" id="A0A3D8JZ23"/>
<proteinExistence type="predicted"/>
<evidence type="ECO:0000313" key="1">
    <source>
        <dbReference type="EMBL" id="RDU98298.1"/>
    </source>
</evidence>
<protein>
    <submittedName>
        <fullName evidence="1">Uncharacterized protein</fullName>
    </submittedName>
</protein>
<reference evidence="1 2" key="1">
    <citation type="submission" date="2018-08" db="EMBL/GenBank/DDBJ databases">
        <title>Paraburkholderia sp. DHOM06 isolated from forest soil.</title>
        <authorList>
            <person name="Gao Z.-H."/>
            <person name="Qiu L.-H."/>
        </authorList>
    </citation>
    <scope>NUCLEOTIDE SEQUENCE [LARGE SCALE GENOMIC DNA]</scope>
    <source>
        <strain evidence="1 2">DHOM06</strain>
    </source>
</reference>